<dbReference type="EMBL" id="FOJT01000002">
    <property type="protein sequence ID" value="SFA88211.1"/>
    <property type="molecule type" value="Genomic_DNA"/>
</dbReference>
<evidence type="ECO:0000313" key="2">
    <source>
        <dbReference type="Proteomes" id="UP000199604"/>
    </source>
</evidence>
<dbReference type="STRING" id="498292.SAMN05660845_0790"/>
<dbReference type="RefSeq" id="WP_091474149.1">
    <property type="nucleotide sequence ID" value="NZ_FOJT01000002.1"/>
</dbReference>
<evidence type="ECO:0000313" key="1">
    <source>
        <dbReference type="EMBL" id="SFA88211.1"/>
    </source>
</evidence>
<dbReference type="OrthoDB" id="672279at2"/>
<dbReference type="PROSITE" id="PS51257">
    <property type="entry name" value="PROKAR_LIPOPROTEIN"/>
    <property type="match status" value="1"/>
</dbReference>
<dbReference type="Proteomes" id="UP000199604">
    <property type="component" value="Unassembled WGS sequence"/>
</dbReference>
<organism evidence="1 2">
    <name type="scientific">Flavobacterium swingsii</name>
    <dbReference type="NCBI Taxonomy" id="498292"/>
    <lineage>
        <taxon>Bacteria</taxon>
        <taxon>Pseudomonadati</taxon>
        <taxon>Bacteroidota</taxon>
        <taxon>Flavobacteriia</taxon>
        <taxon>Flavobacteriales</taxon>
        <taxon>Flavobacteriaceae</taxon>
        <taxon>Flavobacterium</taxon>
    </lineage>
</organism>
<name>A0A1I0WHU8_9FLAO</name>
<reference evidence="2" key="1">
    <citation type="submission" date="2016-10" db="EMBL/GenBank/DDBJ databases">
        <authorList>
            <person name="Varghese N."/>
            <person name="Submissions S."/>
        </authorList>
    </citation>
    <scope>NUCLEOTIDE SEQUENCE [LARGE SCALE GENOMIC DNA]</scope>
    <source>
        <strain evidence="2">DSM 21789</strain>
    </source>
</reference>
<sequence length="173" mass="19124">MKTKIFLAIIITSLISCNKIDELLTFSVTNQASFTVNSGFLVNSPLEIPTPDVTTNSSSNFSNNNTRADLVKDVKLQELKLTITNPTDKTFSFLKSVHIYISTNANDEVELAYADNIVSTANTINLTCTSQRLDAYLKASSYKLRTKVTTKETVNQDVTIKADMRFSVVADPL</sequence>
<gene>
    <name evidence="1" type="ORF">SAMN05660845_0790</name>
</gene>
<dbReference type="AlphaFoldDB" id="A0A1I0WHU8"/>
<accession>A0A1I0WHU8</accession>
<protein>
    <submittedName>
        <fullName evidence="1">Uncharacterized protein</fullName>
    </submittedName>
</protein>
<keyword evidence="2" id="KW-1185">Reference proteome</keyword>
<proteinExistence type="predicted"/>